<evidence type="ECO:0000313" key="2">
    <source>
        <dbReference type="EMBL" id="TFK27567.1"/>
    </source>
</evidence>
<protein>
    <submittedName>
        <fullName evidence="2">Uncharacterized protein</fullName>
    </submittedName>
</protein>
<dbReference type="EMBL" id="ML210163">
    <property type="protein sequence ID" value="TFK27567.1"/>
    <property type="molecule type" value="Genomic_DNA"/>
</dbReference>
<evidence type="ECO:0000256" key="1">
    <source>
        <dbReference type="SAM" id="MobiDB-lite"/>
    </source>
</evidence>
<evidence type="ECO:0000313" key="3">
    <source>
        <dbReference type="Proteomes" id="UP000307440"/>
    </source>
</evidence>
<feature type="region of interest" description="Disordered" evidence="1">
    <location>
        <begin position="35"/>
        <end position="54"/>
    </location>
</feature>
<accession>A0A5C3L421</accession>
<feature type="region of interest" description="Disordered" evidence="1">
    <location>
        <begin position="1"/>
        <end position="23"/>
    </location>
</feature>
<proteinExistence type="predicted"/>
<gene>
    <name evidence="2" type="ORF">FA15DRAFT_666239</name>
</gene>
<keyword evidence="3" id="KW-1185">Reference proteome</keyword>
<dbReference type="AlphaFoldDB" id="A0A5C3L421"/>
<name>A0A5C3L421_COPMA</name>
<reference evidence="2 3" key="1">
    <citation type="journal article" date="2019" name="Nat. Ecol. Evol.">
        <title>Megaphylogeny resolves global patterns of mushroom evolution.</title>
        <authorList>
            <person name="Varga T."/>
            <person name="Krizsan K."/>
            <person name="Foldi C."/>
            <person name="Dima B."/>
            <person name="Sanchez-Garcia M."/>
            <person name="Sanchez-Ramirez S."/>
            <person name="Szollosi G.J."/>
            <person name="Szarkandi J.G."/>
            <person name="Papp V."/>
            <person name="Albert L."/>
            <person name="Andreopoulos W."/>
            <person name="Angelini C."/>
            <person name="Antonin V."/>
            <person name="Barry K.W."/>
            <person name="Bougher N.L."/>
            <person name="Buchanan P."/>
            <person name="Buyck B."/>
            <person name="Bense V."/>
            <person name="Catcheside P."/>
            <person name="Chovatia M."/>
            <person name="Cooper J."/>
            <person name="Damon W."/>
            <person name="Desjardin D."/>
            <person name="Finy P."/>
            <person name="Geml J."/>
            <person name="Haridas S."/>
            <person name="Hughes K."/>
            <person name="Justo A."/>
            <person name="Karasinski D."/>
            <person name="Kautmanova I."/>
            <person name="Kiss B."/>
            <person name="Kocsube S."/>
            <person name="Kotiranta H."/>
            <person name="LaButti K.M."/>
            <person name="Lechner B.E."/>
            <person name="Liimatainen K."/>
            <person name="Lipzen A."/>
            <person name="Lukacs Z."/>
            <person name="Mihaltcheva S."/>
            <person name="Morgado L.N."/>
            <person name="Niskanen T."/>
            <person name="Noordeloos M.E."/>
            <person name="Ohm R.A."/>
            <person name="Ortiz-Santana B."/>
            <person name="Ovrebo C."/>
            <person name="Racz N."/>
            <person name="Riley R."/>
            <person name="Savchenko A."/>
            <person name="Shiryaev A."/>
            <person name="Soop K."/>
            <person name="Spirin V."/>
            <person name="Szebenyi C."/>
            <person name="Tomsovsky M."/>
            <person name="Tulloss R.E."/>
            <person name="Uehling J."/>
            <person name="Grigoriev I.V."/>
            <person name="Vagvolgyi C."/>
            <person name="Papp T."/>
            <person name="Martin F.M."/>
            <person name="Miettinen O."/>
            <person name="Hibbett D.S."/>
            <person name="Nagy L.G."/>
        </authorList>
    </citation>
    <scope>NUCLEOTIDE SEQUENCE [LARGE SCALE GENOMIC DNA]</scope>
    <source>
        <strain evidence="2 3">CBS 121175</strain>
    </source>
</reference>
<sequence length="54" mass="5961">MRRQTHPVGMGLVEIGRSDQDGEPHRFIQLVTPLKKSLHPKPVPGVGSQHSRAP</sequence>
<dbReference type="Proteomes" id="UP000307440">
    <property type="component" value="Unassembled WGS sequence"/>
</dbReference>
<organism evidence="2 3">
    <name type="scientific">Coprinopsis marcescibilis</name>
    <name type="common">Agaric fungus</name>
    <name type="synonym">Psathyrella marcescibilis</name>
    <dbReference type="NCBI Taxonomy" id="230819"/>
    <lineage>
        <taxon>Eukaryota</taxon>
        <taxon>Fungi</taxon>
        <taxon>Dikarya</taxon>
        <taxon>Basidiomycota</taxon>
        <taxon>Agaricomycotina</taxon>
        <taxon>Agaricomycetes</taxon>
        <taxon>Agaricomycetidae</taxon>
        <taxon>Agaricales</taxon>
        <taxon>Agaricineae</taxon>
        <taxon>Psathyrellaceae</taxon>
        <taxon>Coprinopsis</taxon>
    </lineage>
</organism>